<reference evidence="1" key="4">
    <citation type="submission" date="2019-03" db="UniProtKB">
        <authorList>
            <consortium name="EnsemblPlants"/>
        </authorList>
    </citation>
    <scope>IDENTIFICATION</scope>
</reference>
<dbReference type="AlphaFoldDB" id="A0A453NTP0"/>
<reference evidence="2" key="1">
    <citation type="journal article" date="2014" name="Science">
        <title>Ancient hybridizations among the ancestral genomes of bread wheat.</title>
        <authorList>
            <consortium name="International Wheat Genome Sequencing Consortium,"/>
            <person name="Marcussen T."/>
            <person name="Sandve S.R."/>
            <person name="Heier L."/>
            <person name="Spannagl M."/>
            <person name="Pfeifer M."/>
            <person name="Jakobsen K.S."/>
            <person name="Wulff B.B."/>
            <person name="Steuernagel B."/>
            <person name="Mayer K.F."/>
            <person name="Olsen O.A."/>
        </authorList>
    </citation>
    <scope>NUCLEOTIDE SEQUENCE [LARGE SCALE GENOMIC DNA]</scope>
    <source>
        <strain evidence="2">cv. AL8/78</strain>
    </source>
</reference>
<reference evidence="1" key="5">
    <citation type="journal article" date="2021" name="G3 (Bethesda)">
        <title>Aegilops tauschii genome assembly Aet v5.0 features greater sequence contiguity and improved annotation.</title>
        <authorList>
            <person name="Wang L."/>
            <person name="Zhu T."/>
            <person name="Rodriguez J.C."/>
            <person name="Deal K.R."/>
            <person name="Dubcovsky J."/>
            <person name="McGuire P.E."/>
            <person name="Lux T."/>
            <person name="Spannagl M."/>
            <person name="Mayer K.F.X."/>
            <person name="Baldrich P."/>
            <person name="Meyers B.C."/>
            <person name="Huo N."/>
            <person name="Gu Y.Q."/>
            <person name="Zhou H."/>
            <person name="Devos K.M."/>
            <person name="Bennetzen J.L."/>
            <person name="Unver T."/>
            <person name="Budak H."/>
            <person name="Gulick P.J."/>
            <person name="Galiba G."/>
            <person name="Kalapos B."/>
            <person name="Nelson D.R."/>
            <person name="Li P."/>
            <person name="You F.M."/>
            <person name="Luo M.C."/>
            <person name="Dvorak J."/>
        </authorList>
    </citation>
    <scope>NUCLEOTIDE SEQUENCE [LARGE SCALE GENOMIC DNA]</scope>
    <source>
        <strain evidence="1">cv. AL8/78</strain>
    </source>
</reference>
<name>A0A453NTP0_AEGTS</name>
<evidence type="ECO:0000313" key="1">
    <source>
        <dbReference type="EnsemblPlants" id="AET6Gv20478400.1"/>
    </source>
</evidence>
<protein>
    <recommendedName>
        <fullName evidence="3">DUF4283 domain-containing protein</fullName>
    </recommendedName>
</protein>
<reference evidence="2" key="2">
    <citation type="journal article" date="2017" name="Nat. Plants">
        <title>The Aegilops tauschii genome reveals multiple impacts of transposons.</title>
        <authorList>
            <person name="Zhao G."/>
            <person name="Zou C."/>
            <person name="Li K."/>
            <person name="Wang K."/>
            <person name="Li T."/>
            <person name="Gao L."/>
            <person name="Zhang X."/>
            <person name="Wang H."/>
            <person name="Yang Z."/>
            <person name="Liu X."/>
            <person name="Jiang W."/>
            <person name="Mao L."/>
            <person name="Kong X."/>
            <person name="Jiao Y."/>
            <person name="Jia J."/>
        </authorList>
    </citation>
    <scope>NUCLEOTIDE SEQUENCE [LARGE SCALE GENOMIC DNA]</scope>
    <source>
        <strain evidence="2">cv. AL8/78</strain>
    </source>
</reference>
<dbReference type="Gramene" id="AET6Gv20478400.1">
    <property type="protein sequence ID" value="AET6Gv20478400.1"/>
    <property type="gene ID" value="AET6Gv20478400"/>
</dbReference>
<proteinExistence type="predicted"/>
<evidence type="ECO:0008006" key="3">
    <source>
        <dbReference type="Google" id="ProtNLM"/>
    </source>
</evidence>
<sequence>MVDRGYAASSWFELSLRPWLRQGQAIGASMPFLVPLKLIGVTGHTWTKRTAEVVLRGLGFVESVAERTASRFDMSTFQVWLETADPSNILAAATCSSKSREANTWGRPPTCQRRSGTPLRSRCSTSQGWAVGQWQPVTAWFFCPLLFA</sequence>
<dbReference type="Proteomes" id="UP000015105">
    <property type="component" value="Chromosome 6D"/>
</dbReference>
<reference evidence="1" key="3">
    <citation type="journal article" date="2017" name="Nature">
        <title>Genome sequence of the progenitor of the wheat D genome Aegilops tauschii.</title>
        <authorList>
            <person name="Luo M.C."/>
            <person name="Gu Y.Q."/>
            <person name="Puiu D."/>
            <person name="Wang H."/>
            <person name="Twardziok S.O."/>
            <person name="Deal K.R."/>
            <person name="Huo N."/>
            <person name="Zhu T."/>
            <person name="Wang L."/>
            <person name="Wang Y."/>
            <person name="McGuire P.E."/>
            <person name="Liu S."/>
            <person name="Long H."/>
            <person name="Ramasamy R.K."/>
            <person name="Rodriguez J.C."/>
            <person name="Van S.L."/>
            <person name="Yuan L."/>
            <person name="Wang Z."/>
            <person name="Xia Z."/>
            <person name="Xiao L."/>
            <person name="Anderson O.D."/>
            <person name="Ouyang S."/>
            <person name="Liang Y."/>
            <person name="Zimin A.V."/>
            <person name="Pertea G."/>
            <person name="Qi P."/>
            <person name="Bennetzen J.L."/>
            <person name="Dai X."/>
            <person name="Dawson M.W."/>
            <person name="Muller H.G."/>
            <person name="Kugler K."/>
            <person name="Rivarola-Duarte L."/>
            <person name="Spannagl M."/>
            <person name="Mayer K.F.X."/>
            <person name="Lu F.H."/>
            <person name="Bevan M.W."/>
            <person name="Leroy P."/>
            <person name="Li P."/>
            <person name="You F.M."/>
            <person name="Sun Q."/>
            <person name="Liu Z."/>
            <person name="Lyons E."/>
            <person name="Wicker T."/>
            <person name="Salzberg S.L."/>
            <person name="Devos K.M."/>
            <person name="Dvorak J."/>
        </authorList>
    </citation>
    <scope>NUCLEOTIDE SEQUENCE [LARGE SCALE GENOMIC DNA]</scope>
    <source>
        <strain evidence="1">cv. AL8/78</strain>
    </source>
</reference>
<dbReference type="EnsemblPlants" id="AET6Gv20478400.1">
    <property type="protein sequence ID" value="AET6Gv20478400.1"/>
    <property type="gene ID" value="AET6Gv20478400"/>
</dbReference>
<organism evidence="1 2">
    <name type="scientific">Aegilops tauschii subsp. strangulata</name>
    <name type="common">Goatgrass</name>
    <dbReference type="NCBI Taxonomy" id="200361"/>
    <lineage>
        <taxon>Eukaryota</taxon>
        <taxon>Viridiplantae</taxon>
        <taxon>Streptophyta</taxon>
        <taxon>Embryophyta</taxon>
        <taxon>Tracheophyta</taxon>
        <taxon>Spermatophyta</taxon>
        <taxon>Magnoliopsida</taxon>
        <taxon>Liliopsida</taxon>
        <taxon>Poales</taxon>
        <taxon>Poaceae</taxon>
        <taxon>BOP clade</taxon>
        <taxon>Pooideae</taxon>
        <taxon>Triticodae</taxon>
        <taxon>Triticeae</taxon>
        <taxon>Triticinae</taxon>
        <taxon>Aegilops</taxon>
    </lineage>
</organism>
<evidence type="ECO:0000313" key="2">
    <source>
        <dbReference type="Proteomes" id="UP000015105"/>
    </source>
</evidence>
<keyword evidence="2" id="KW-1185">Reference proteome</keyword>
<accession>A0A453NTP0</accession>